<dbReference type="PANTHER" id="PTHR33603">
    <property type="entry name" value="METHYLTRANSFERASE"/>
    <property type="match status" value="1"/>
</dbReference>
<evidence type="ECO:0000313" key="7">
    <source>
        <dbReference type="Proteomes" id="UP000031518"/>
    </source>
</evidence>
<protein>
    <recommendedName>
        <fullName evidence="5">Ribosomal RNA large subunit methyltransferase H</fullName>
        <ecNumber evidence="5">2.1.1.177</ecNumber>
    </recommendedName>
    <alternativeName>
        <fullName evidence="5">23S rRNA (pseudouridine1915-N3)-methyltransferase</fullName>
    </alternativeName>
    <alternativeName>
        <fullName evidence="5">23S rRNA m3Psi1915 methyltransferase</fullName>
    </alternativeName>
    <alternativeName>
        <fullName evidence="5">rRNA (pseudouridine-N3-)-methyltransferase RlmH</fullName>
    </alternativeName>
</protein>
<dbReference type="InterPro" id="IPR003742">
    <property type="entry name" value="RlmH-like"/>
</dbReference>
<reference evidence="6 7" key="1">
    <citation type="submission" date="2013-12" db="EMBL/GenBank/DDBJ databases">
        <authorList>
            <person name="Stott M."/>
        </authorList>
    </citation>
    <scope>NUCLEOTIDE SEQUENCE [LARGE SCALE GENOMIC DNA]</scope>
    <source>
        <strain evidence="6 7">K22</strain>
    </source>
</reference>
<feature type="binding site" evidence="5">
    <location>
        <position position="70"/>
    </location>
    <ligand>
        <name>S-adenosyl-L-methionine</name>
        <dbReference type="ChEBI" id="CHEBI:59789"/>
    </ligand>
</feature>
<reference evidence="6 7" key="2">
    <citation type="submission" date="2015-01" db="EMBL/GenBank/DDBJ databases">
        <title>Complete genome sequence of Pyrinomonas methylaliphatogenes type strain K22T.</title>
        <authorList>
            <person name="Lee K.C.Y."/>
            <person name="Power J.F."/>
            <person name="Dunfield P.F."/>
            <person name="Morgan X.C."/>
            <person name="Huttenhower C."/>
            <person name="Stott M.B."/>
        </authorList>
    </citation>
    <scope>NUCLEOTIDE SEQUENCE [LARGE SCALE GENOMIC DNA]</scope>
    <source>
        <strain evidence="6 7">K22</strain>
    </source>
</reference>
<evidence type="ECO:0000256" key="3">
    <source>
        <dbReference type="ARBA" id="ARBA00022691"/>
    </source>
</evidence>
<dbReference type="Gene3D" id="3.40.1280.10">
    <property type="match status" value="1"/>
</dbReference>
<evidence type="ECO:0000256" key="4">
    <source>
        <dbReference type="ARBA" id="ARBA00038303"/>
    </source>
</evidence>
<name>A0A0B6X1A9_9BACT</name>
<dbReference type="PANTHER" id="PTHR33603:SF1">
    <property type="entry name" value="RIBOSOMAL RNA LARGE SUBUNIT METHYLTRANSFERASE H"/>
    <property type="match status" value="1"/>
</dbReference>
<sequence length="153" mass="17898">MRFRFVWIGQTKNEHIRGLLQEYIRRLTRFVSCKIIELREGVGSSERGVLQDESKRILASLRPDAFVVLLDTEGEEWSSHELASQLERWQVNGLKEVTFIIGGHLGVAPEIKERANLRWRLSRLTLTHELARVLLVEQLYRAYTIIRGLPYQK</sequence>
<organism evidence="6 7">
    <name type="scientific">Pyrinomonas methylaliphatogenes</name>
    <dbReference type="NCBI Taxonomy" id="454194"/>
    <lineage>
        <taxon>Bacteria</taxon>
        <taxon>Pseudomonadati</taxon>
        <taxon>Acidobacteriota</taxon>
        <taxon>Blastocatellia</taxon>
        <taxon>Blastocatellales</taxon>
        <taxon>Pyrinomonadaceae</taxon>
        <taxon>Pyrinomonas</taxon>
    </lineage>
</organism>
<dbReference type="STRING" id="454194.PYK22_02162"/>
<dbReference type="RefSeq" id="WP_041977080.1">
    <property type="nucleotide sequence ID" value="NZ_CBXV010000007.1"/>
</dbReference>
<dbReference type="InterPro" id="IPR029028">
    <property type="entry name" value="Alpha/beta_knot_MTases"/>
</dbReference>
<keyword evidence="1 5" id="KW-0489">Methyltransferase</keyword>
<feature type="binding site" evidence="5">
    <location>
        <position position="102"/>
    </location>
    <ligand>
        <name>S-adenosyl-L-methionine</name>
        <dbReference type="ChEBI" id="CHEBI:59789"/>
    </ligand>
</feature>
<comment type="function">
    <text evidence="5">Specifically methylates the pseudouridine at position 1915 (m3Psi1915) in 23S rRNA.</text>
</comment>
<keyword evidence="5" id="KW-0698">rRNA processing</keyword>
<evidence type="ECO:0000256" key="2">
    <source>
        <dbReference type="ARBA" id="ARBA00022679"/>
    </source>
</evidence>
<feature type="binding site" evidence="5">
    <location>
        <begin position="121"/>
        <end position="126"/>
    </location>
    <ligand>
        <name>S-adenosyl-L-methionine</name>
        <dbReference type="ChEBI" id="CHEBI:59789"/>
    </ligand>
</feature>
<dbReference type="HAMAP" id="MF_00658">
    <property type="entry name" value="23SrRNA_methyltr_H"/>
    <property type="match status" value="1"/>
</dbReference>
<dbReference type="EMBL" id="CBXV010000007">
    <property type="protein sequence ID" value="CDM66150.1"/>
    <property type="molecule type" value="Genomic_DNA"/>
</dbReference>
<accession>A0A0B6X1A9</accession>
<keyword evidence="2 5" id="KW-0808">Transferase</keyword>
<dbReference type="GO" id="GO:0070038">
    <property type="term" value="F:rRNA (pseudouridine-N3-)-methyltransferase activity"/>
    <property type="evidence" value="ECO:0007669"/>
    <property type="project" value="UniProtKB-UniRule"/>
</dbReference>
<evidence type="ECO:0000313" key="6">
    <source>
        <dbReference type="EMBL" id="CDM66150.1"/>
    </source>
</evidence>
<proteinExistence type="inferred from homology"/>
<gene>
    <name evidence="5" type="primary">rlmH</name>
    <name evidence="6" type="ORF">PYK22_02162</name>
</gene>
<dbReference type="SUPFAM" id="SSF75217">
    <property type="entry name" value="alpha/beta knot"/>
    <property type="match status" value="1"/>
</dbReference>
<dbReference type="EC" id="2.1.1.177" evidence="5"/>
<dbReference type="PIRSF" id="PIRSF004505">
    <property type="entry name" value="MT_bac"/>
    <property type="match status" value="1"/>
</dbReference>
<dbReference type="CDD" id="cd18081">
    <property type="entry name" value="RlmH-like"/>
    <property type="match status" value="1"/>
</dbReference>
<dbReference type="Proteomes" id="UP000031518">
    <property type="component" value="Unassembled WGS sequence"/>
</dbReference>
<comment type="subcellular location">
    <subcellularLocation>
        <location evidence="5">Cytoplasm</location>
    </subcellularLocation>
</comment>
<keyword evidence="7" id="KW-1185">Reference proteome</keyword>
<evidence type="ECO:0000256" key="5">
    <source>
        <dbReference type="HAMAP-Rule" id="MF_00658"/>
    </source>
</evidence>
<evidence type="ECO:0000256" key="1">
    <source>
        <dbReference type="ARBA" id="ARBA00022603"/>
    </source>
</evidence>
<dbReference type="InterPro" id="IPR029026">
    <property type="entry name" value="tRNA_m1G_MTases_N"/>
</dbReference>
<dbReference type="OrthoDB" id="9806643at2"/>
<dbReference type="GO" id="GO:0005737">
    <property type="term" value="C:cytoplasm"/>
    <property type="evidence" value="ECO:0007669"/>
    <property type="project" value="UniProtKB-SubCell"/>
</dbReference>
<dbReference type="Pfam" id="PF02590">
    <property type="entry name" value="SPOUT_MTase"/>
    <property type="match status" value="1"/>
</dbReference>
<comment type="subunit">
    <text evidence="5">Homodimer.</text>
</comment>
<dbReference type="AlphaFoldDB" id="A0A0B6X1A9"/>
<keyword evidence="5" id="KW-0963">Cytoplasm</keyword>
<comment type="catalytic activity">
    <reaction evidence="5">
        <text>pseudouridine(1915) in 23S rRNA + S-adenosyl-L-methionine = N(3)-methylpseudouridine(1915) in 23S rRNA + S-adenosyl-L-homocysteine + H(+)</text>
        <dbReference type="Rhea" id="RHEA:42752"/>
        <dbReference type="Rhea" id="RHEA-COMP:10221"/>
        <dbReference type="Rhea" id="RHEA-COMP:10222"/>
        <dbReference type="ChEBI" id="CHEBI:15378"/>
        <dbReference type="ChEBI" id="CHEBI:57856"/>
        <dbReference type="ChEBI" id="CHEBI:59789"/>
        <dbReference type="ChEBI" id="CHEBI:65314"/>
        <dbReference type="ChEBI" id="CHEBI:74486"/>
        <dbReference type="EC" id="2.1.1.177"/>
    </reaction>
</comment>
<comment type="similarity">
    <text evidence="4 5">Belongs to the RNA methyltransferase RlmH family.</text>
</comment>
<keyword evidence="3 5" id="KW-0949">S-adenosyl-L-methionine</keyword>